<feature type="compositionally biased region" description="Basic and acidic residues" evidence="2">
    <location>
        <begin position="525"/>
        <end position="538"/>
    </location>
</feature>
<dbReference type="CDD" id="cd06257">
    <property type="entry name" value="DnaJ"/>
    <property type="match status" value="1"/>
</dbReference>
<dbReference type="GO" id="GO:0051082">
    <property type="term" value="F:unfolded protein binding"/>
    <property type="evidence" value="ECO:0007669"/>
    <property type="project" value="TreeGrafter"/>
</dbReference>
<evidence type="ECO:0000313" key="5">
    <source>
        <dbReference type="Proteomes" id="UP000019335"/>
    </source>
</evidence>
<feature type="domain" description="J" evidence="3">
    <location>
        <begin position="87"/>
        <end position="151"/>
    </location>
</feature>
<keyword evidence="1" id="KW-0175">Coiled coil</keyword>
<comment type="caution">
    <text evidence="4">The sequence shown here is derived from an EMBL/GenBank/DDBJ whole genome shotgun (WGS) entry which is preliminary data.</text>
</comment>
<reference evidence="4 5" key="1">
    <citation type="journal article" date="2014" name="Mol. Plant">
        <title>Chromosome Scale Genome Assembly and Transcriptome Profiling of Nannochloropsis gaditana in Nitrogen Depletion.</title>
        <authorList>
            <person name="Corteggiani Carpinelli E."/>
            <person name="Telatin A."/>
            <person name="Vitulo N."/>
            <person name="Forcato C."/>
            <person name="D'Angelo M."/>
            <person name="Schiavon R."/>
            <person name="Vezzi A."/>
            <person name="Giacometti G.M."/>
            <person name="Morosinotto T."/>
            <person name="Valle G."/>
        </authorList>
    </citation>
    <scope>NUCLEOTIDE SEQUENCE [LARGE SCALE GENOMIC DNA]</scope>
    <source>
        <strain evidence="4 5">B-31</strain>
    </source>
</reference>
<dbReference type="InterPro" id="IPR036869">
    <property type="entry name" value="J_dom_sf"/>
</dbReference>
<evidence type="ECO:0000256" key="2">
    <source>
        <dbReference type="SAM" id="MobiDB-lite"/>
    </source>
</evidence>
<dbReference type="PANTHER" id="PTHR43096">
    <property type="entry name" value="DNAJ HOMOLOG 1, MITOCHONDRIAL-RELATED"/>
    <property type="match status" value="1"/>
</dbReference>
<organism evidence="4 5">
    <name type="scientific">Nannochloropsis gaditana</name>
    <dbReference type="NCBI Taxonomy" id="72520"/>
    <lineage>
        <taxon>Eukaryota</taxon>
        <taxon>Sar</taxon>
        <taxon>Stramenopiles</taxon>
        <taxon>Ochrophyta</taxon>
        <taxon>Eustigmatophyceae</taxon>
        <taxon>Eustigmatales</taxon>
        <taxon>Monodopsidaceae</taxon>
        <taxon>Nannochloropsis</taxon>
    </lineage>
</organism>
<dbReference type="PROSITE" id="PS50076">
    <property type="entry name" value="DNAJ_2"/>
    <property type="match status" value="1"/>
</dbReference>
<evidence type="ECO:0000256" key="1">
    <source>
        <dbReference type="SAM" id="Coils"/>
    </source>
</evidence>
<dbReference type="SUPFAM" id="SSF46565">
    <property type="entry name" value="Chaperone J-domain"/>
    <property type="match status" value="1"/>
</dbReference>
<feature type="region of interest" description="Disordered" evidence="2">
    <location>
        <begin position="491"/>
        <end position="637"/>
    </location>
</feature>
<sequence length="637" mass="69668">MFHHHDHRSMTGTTTSDVSHWPTRPAVVPFFLSFLLAVFSLLPSVLDAFHHHPSPPSHVPVSTVSPSQGCKPHTTRFISRLSASKTDYYSVLGLSPGATPAEVKRAFRERAKTTHPDSSRSADTTQEFLAIKEAYETLYDARRRAEFDRRRQLAEVADLAVSVGEILTRDVAVPLARDVALPLIKTAFEGLDQTVIKQFATPILKRTLQQSAAAVEAVRQVAQDRAQYFTQVQASWRAEEIRSLTQQLEEMTAKAKDARAQVKEAAGFVSEAVDREGAIQARLEAVEAASESSAAAMQGLREESRRALSDFQERVAEEAERRQAARRLKTEETRVLAANKRLEAFALTADVEVAEAEEVLRRAQTRMEKARQARERAQGLLKTSQEEADGVQERLSQTSLDLQEALAAVAPSRRVWQEAQAREASLLAQLKSQSKEEAALRQELAMAVRRREMARREFLAAERRTGLFQKGVMELAGQIERKYNEALAGSGITSTSGATSAAAASEAGQDLGRRTGPETGVGKEVSGEARMRRQREAFDLVFGSIRKRSRGPTQGKKTDTAVEEGVGPGSNDDPATSGDWDSSEEPGEPLEEASSVQAPAASTAAAPRAEPEKPVEGGGAQEMERDPAQQELQGVGR</sequence>
<feature type="compositionally biased region" description="Low complexity" evidence="2">
    <location>
        <begin position="593"/>
        <end position="608"/>
    </location>
</feature>
<gene>
    <name evidence="4" type="ORF">Naga_100121g10</name>
</gene>
<dbReference type="Proteomes" id="UP000019335">
    <property type="component" value="Chromosome 9"/>
</dbReference>
<accession>W7TRM3</accession>
<dbReference type="AlphaFoldDB" id="W7TRM3"/>
<name>W7TRM3_9STRA</name>
<evidence type="ECO:0000313" key="4">
    <source>
        <dbReference type="EMBL" id="EWM26163.1"/>
    </source>
</evidence>
<dbReference type="GO" id="GO:0042026">
    <property type="term" value="P:protein refolding"/>
    <property type="evidence" value="ECO:0007669"/>
    <property type="project" value="TreeGrafter"/>
</dbReference>
<proteinExistence type="predicted"/>
<keyword evidence="5" id="KW-1185">Reference proteome</keyword>
<evidence type="ECO:0000259" key="3">
    <source>
        <dbReference type="PROSITE" id="PS50076"/>
    </source>
</evidence>
<dbReference type="PRINTS" id="PR00625">
    <property type="entry name" value="JDOMAIN"/>
</dbReference>
<feature type="coiled-coil region" evidence="1">
    <location>
        <begin position="301"/>
        <end position="328"/>
    </location>
</feature>
<dbReference type="InterPro" id="IPR001623">
    <property type="entry name" value="DnaJ_domain"/>
</dbReference>
<dbReference type="Pfam" id="PF00226">
    <property type="entry name" value="DnaJ"/>
    <property type="match status" value="1"/>
</dbReference>
<feature type="compositionally biased region" description="Acidic residues" evidence="2">
    <location>
        <begin position="581"/>
        <end position="591"/>
    </location>
</feature>
<dbReference type="GO" id="GO:0005737">
    <property type="term" value="C:cytoplasm"/>
    <property type="evidence" value="ECO:0007669"/>
    <property type="project" value="TreeGrafter"/>
</dbReference>
<dbReference type="EMBL" id="AZIL01000701">
    <property type="protein sequence ID" value="EWM26163.1"/>
    <property type="molecule type" value="Genomic_DNA"/>
</dbReference>
<protein>
    <submittedName>
        <fullName evidence="4">Chaperone protein dnaj</fullName>
    </submittedName>
</protein>
<feature type="coiled-coil region" evidence="1">
    <location>
        <begin position="353"/>
        <end position="394"/>
    </location>
</feature>
<feature type="compositionally biased region" description="Low complexity" evidence="2">
    <location>
        <begin position="491"/>
        <end position="508"/>
    </location>
</feature>
<dbReference type="OrthoDB" id="10250354at2759"/>
<dbReference type="Gene3D" id="1.10.287.110">
    <property type="entry name" value="DnaJ domain"/>
    <property type="match status" value="1"/>
</dbReference>
<dbReference type="SMART" id="SM00271">
    <property type="entry name" value="DnaJ"/>
    <property type="match status" value="1"/>
</dbReference>
<dbReference type="PANTHER" id="PTHR43096:SF58">
    <property type="entry name" value="CHAPERONE DNAJ-DOMAIN SUPERFAMILY PROTEIN"/>
    <property type="match status" value="1"/>
</dbReference>